<dbReference type="GO" id="GO:0005634">
    <property type="term" value="C:nucleus"/>
    <property type="evidence" value="ECO:0007669"/>
    <property type="project" value="UniProtKB-SubCell"/>
</dbReference>
<accession>A0AAN8WQR2</accession>
<dbReference type="PROSITE" id="PS52014">
    <property type="entry name" value="SAMD1_WH"/>
    <property type="match status" value="1"/>
</dbReference>
<evidence type="ECO:0000313" key="8">
    <source>
        <dbReference type="Proteomes" id="UP001381693"/>
    </source>
</evidence>
<keyword evidence="8" id="KW-1185">Reference proteome</keyword>
<feature type="region of interest" description="Disordered" evidence="5">
    <location>
        <begin position="164"/>
        <end position="184"/>
    </location>
</feature>
<feature type="non-terminal residue" evidence="7">
    <location>
        <position position="299"/>
    </location>
</feature>
<dbReference type="AlphaFoldDB" id="A0AAN8WQR2"/>
<proteinExistence type="predicted"/>
<evidence type="ECO:0000313" key="7">
    <source>
        <dbReference type="EMBL" id="KAK7066543.1"/>
    </source>
</evidence>
<reference evidence="7 8" key="1">
    <citation type="submission" date="2023-11" db="EMBL/GenBank/DDBJ databases">
        <title>Halocaridina rubra genome assembly.</title>
        <authorList>
            <person name="Smith C."/>
        </authorList>
    </citation>
    <scope>NUCLEOTIDE SEQUENCE [LARGE SCALE GENOMIC DNA]</scope>
    <source>
        <strain evidence="7">EP-1</strain>
        <tissue evidence="7">Whole</tissue>
    </source>
</reference>
<evidence type="ECO:0000256" key="3">
    <source>
        <dbReference type="ARBA" id="ARBA00022853"/>
    </source>
</evidence>
<dbReference type="GO" id="GO:0006325">
    <property type="term" value="P:chromatin organization"/>
    <property type="evidence" value="ECO:0007669"/>
    <property type="project" value="UniProtKB-KW"/>
</dbReference>
<keyword evidence="3" id="KW-0156">Chromatin regulator</keyword>
<protein>
    <recommendedName>
        <fullName evidence="6">SAMD1-like winged helix (WH) domain-containing protein</fullName>
    </recommendedName>
</protein>
<keyword evidence="4" id="KW-0539">Nucleus</keyword>
<organism evidence="7 8">
    <name type="scientific">Halocaridina rubra</name>
    <name type="common">Hawaiian red shrimp</name>
    <dbReference type="NCBI Taxonomy" id="373956"/>
    <lineage>
        <taxon>Eukaryota</taxon>
        <taxon>Metazoa</taxon>
        <taxon>Ecdysozoa</taxon>
        <taxon>Arthropoda</taxon>
        <taxon>Crustacea</taxon>
        <taxon>Multicrustacea</taxon>
        <taxon>Malacostraca</taxon>
        <taxon>Eumalacostraca</taxon>
        <taxon>Eucarida</taxon>
        <taxon>Decapoda</taxon>
        <taxon>Pleocyemata</taxon>
        <taxon>Caridea</taxon>
        <taxon>Atyoidea</taxon>
        <taxon>Atyidae</taxon>
        <taxon>Halocaridina</taxon>
    </lineage>
</organism>
<comment type="caution">
    <text evidence="7">The sequence shown here is derived from an EMBL/GenBank/DDBJ whole genome shotgun (WGS) entry which is preliminary data.</text>
</comment>
<dbReference type="GO" id="GO:0003677">
    <property type="term" value="F:DNA binding"/>
    <property type="evidence" value="ECO:0007669"/>
    <property type="project" value="InterPro"/>
</dbReference>
<evidence type="ECO:0000256" key="1">
    <source>
        <dbReference type="ARBA" id="ARBA00004123"/>
    </source>
</evidence>
<dbReference type="Proteomes" id="UP001381693">
    <property type="component" value="Unassembled WGS sequence"/>
</dbReference>
<dbReference type="EMBL" id="JAXCGZ010019141">
    <property type="protein sequence ID" value="KAK7066543.1"/>
    <property type="molecule type" value="Genomic_DNA"/>
</dbReference>
<feature type="compositionally biased region" description="Pro residues" evidence="5">
    <location>
        <begin position="168"/>
        <end position="179"/>
    </location>
</feature>
<dbReference type="InterPro" id="IPR048589">
    <property type="entry name" value="SAMD1-like_WH"/>
</dbReference>
<name>A0AAN8WQR2_HALRR</name>
<sequence length="299" mass="33088">MVTTQERDIIINAIRVLRSRRVRPSARKIAWYVRREHLLSELTTEAVLDELVESEDVLRVEYKGATSYRVAASWAKADLVKRRPTRTKVNVMNSESTCRALRSAVEACGQTGASKEQIEEKLAASGQHRLIDKLDLLLHREIRAGTLLRVETTHRTATLITYVVPADTPLPPPSSPPSPATEDLEDTDIAEEIEDMEEEESPSDVIPMHFLEVKKTPIPTETLKPETVSVTRDIEKPQEESSGHLSSFGGSSMTAGGIRRGMGGARRGRRGRPPTKGLGSPQPLICSSSRGRPPSKRNK</sequence>
<feature type="compositionally biased region" description="Basic and acidic residues" evidence="5">
    <location>
        <begin position="232"/>
        <end position="242"/>
    </location>
</feature>
<keyword evidence="2" id="KW-0597">Phosphoprotein</keyword>
<dbReference type="Pfam" id="PF21524">
    <property type="entry name" value="SAMD1_WH"/>
    <property type="match status" value="1"/>
</dbReference>
<gene>
    <name evidence="7" type="ORF">SK128_019296</name>
</gene>
<evidence type="ECO:0000256" key="5">
    <source>
        <dbReference type="SAM" id="MobiDB-lite"/>
    </source>
</evidence>
<evidence type="ECO:0000256" key="2">
    <source>
        <dbReference type="ARBA" id="ARBA00022553"/>
    </source>
</evidence>
<comment type="subcellular location">
    <subcellularLocation>
        <location evidence="1">Nucleus</location>
    </subcellularLocation>
</comment>
<evidence type="ECO:0000259" key="6">
    <source>
        <dbReference type="PROSITE" id="PS52014"/>
    </source>
</evidence>
<feature type="compositionally biased region" description="Low complexity" evidence="5">
    <location>
        <begin position="243"/>
        <end position="252"/>
    </location>
</feature>
<feature type="region of interest" description="Disordered" evidence="5">
    <location>
        <begin position="222"/>
        <end position="299"/>
    </location>
</feature>
<evidence type="ECO:0000256" key="4">
    <source>
        <dbReference type="ARBA" id="ARBA00023242"/>
    </source>
</evidence>
<feature type="domain" description="SAMD1-like winged helix (WH)" evidence="6">
    <location>
        <begin position="1"/>
        <end position="74"/>
    </location>
</feature>